<evidence type="ECO:0000256" key="7">
    <source>
        <dbReference type="SAM" id="Phobius"/>
    </source>
</evidence>
<evidence type="ECO:0000256" key="4">
    <source>
        <dbReference type="ARBA" id="ARBA00022989"/>
    </source>
</evidence>
<feature type="transmembrane region" description="Helical" evidence="7">
    <location>
        <begin position="501"/>
        <end position="521"/>
    </location>
</feature>
<feature type="transmembrane region" description="Helical" evidence="7">
    <location>
        <begin position="343"/>
        <end position="367"/>
    </location>
</feature>
<dbReference type="PANTHER" id="PTHR30572">
    <property type="entry name" value="MEMBRANE COMPONENT OF TRANSPORTER-RELATED"/>
    <property type="match status" value="1"/>
</dbReference>
<dbReference type="Pfam" id="PF02687">
    <property type="entry name" value="FtsX"/>
    <property type="match status" value="1"/>
</dbReference>
<name>A0AAU6SC77_9MICO</name>
<gene>
    <name evidence="9" type="ORF">MRBLWS13_002179</name>
</gene>
<evidence type="ECO:0000256" key="2">
    <source>
        <dbReference type="ARBA" id="ARBA00022475"/>
    </source>
</evidence>
<keyword evidence="5 7" id="KW-0472">Membrane</keyword>
<evidence type="ECO:0000256" key="3">
    <source>
        <dbReference type="ARBA" id="ARBA00022692"/>
    </source>
</evidence>
<dbReference type="GO" id="GO:0005886">
    <property type="term" value="C:plasma membrane"/>
    <property type="evidence" value="ECO:0007669"/>
    <property type="project" value="UniProtKB-SubCell"/>
</dbReference>
<keyword evidence="4 7" id="KW-1133">Transmembrane helix</keyword>
<organism evidence="9">
    <name type="scientific">Microbacterium sp. LWS13-1.2</name>
    <dbReference type="NCBI Taxonomy" id="3135264"/>
    <lineage>
        <taxon>Bacteria</taxon>
        <taxon>Bacillati</taxon>
        <taxon>Actinomycetota</taxon>
        <taxon>Actinomycetes</taxon>
        <taxon>Micrococcales</taxon>
        <taxon>Microbacteriaceae</taxon>
        <taxon>Microbacterium</taxon>
    </lineage>
</organism>
<reference evidence="9" key="1">
    <citation type="submission" date="2024-04" db="EMBL/GenBank/DDBJ databases">
        <authorList>
            <person name="Roder T."/>
            <person name="Oberhansli S."/>
            <person name="Kreuzer M."/>
        </authorList>
    </citation>
    <scope>NUCLEOTIDE SEQUENCE</scope>
    <source>
        <strain evidence="9">LWS13-1.2</strain>
    </source>
</reference>
<keyword evidence="3 7" id="KW-0812">Transmembrane</keyword>
<evidence type="ECO:0000256" key="1">
    <source>
        <dbReference type="ARBA" id="ARBA00004651"/>
    </source>
</evidence>
<feature type="transmembrane region" description="Helical" evidence="7">
    <location>
        <begin position="787"/>
        <end position="809"/>
    </location>
</feature>
<feature type="transmembrane region" description="Helical" evidence="7">
    <location>
        <begin position="555"/>
        <end position="578"/>
    </location>
</feature>
<dbReference type="InterPro" id="IPR003838">
    <property type="entry name" value="ABC3_permease_C"/>
</dbReference>
<accession>A0AAU6SC77</accession>
<proteinExistence type="inferred from homology"/>
<feature type="transmembrane region" description="Helical" evidence="7">
    <location>
        <begin position="839"/>
        <end position="864"/>
    </location>
</feature>
<comment type="subcellular location">
    <subcellularLocation>
        <location evidence="1">Cell membrane</location>
        <topology evidence="1">Multi-pass membrane protein</topology>
    </subcellularLocation>
</comment>
<dbReference type="GO" id="GO:0022857">
    <property type="term" value="F:transmembrane transporter activity"/>
    <property type="evidence" value="ECO:0007669"/>
    <property type="project" value="TreeGrafter"/>
</dbReference>
<dbReference type="EMBL" id="CP151632">
    <property type="protein sequence ID" value="WZO34518.1"/>
    <property type="molecule type" value="Genomic_DNA"/>
</dbReference>
<evidence type="ECO:0000259" key="8">
    <source>
        <dbReference type="Pfam" id="PF02687"/>
    </source>
</evidence>
<dbReference type="InterPro" id="IPR050250">
    <property type="entry name" value="Macrolide_Exporter_MacB"/>
</dbReference>
<feature type="domain" description="ABC3 transporter permease C-terminal" evidence="8">
    <location>
        <begin position="792"/>
        <end position="909"/>
    </location>
</feature>
<feature type="transmembrane region" description="Helical" evidence="7">
    <location>
        <begin position="884"/>
        <end position="908"/>
    </location>
</feature>
<feature type="transmembrane region" description="Helical" evidence="7">
    <location>
        <begin position="471"/>
        <end position="489"/>
    </location>
</feature>
<keyword evidence="2" id="KW-1003">Cell membrane</keyword>
<feature type="transmembrane region" description="Helical" evidence="7">
    <location>
        <begin position="400"/>
        <end position="422"/>
    </location>
</feature>
<comment type="similarity">
    <text evidence="6">Belongs to the ABC-4 integral membrane protein family.</text>
</comment>
<evidence type="ECO:0000256" key="6">
    <source>
        <dbReference type="ARBA" id="ARBA00038076"/>
    </source>
</evidence>
<protein>
    <submittedName>
        <fullName evidence="9">ABC transporter permease</fullName>
    </submittedName>
</protein>
<dbReference type="AlphaFoldDB" id="A0AAU6SC77"/>
<evidence type="ECO:0000256" key="5">
    <source>
        <dbReference type="ARBA" id="ARBA00023136"/>
    </source>
</evidence>
<feature type="transmembrane region" description="Helical" evidence="7">
    <location>
        <begin position="21"/>
        <end position="43"/>
    </location>
</feature>
<dbReference type="PANTHER" id="PTHR30572:SF4">
    <property type="entry name" value="ABC TRANSPORTER PERMEASE YTRF"/>
    <property type="match status" value="1"/>
</dbReference>
<evidence type="ECO:0000313" key="9">
    <source>
        <dbReference type="EMBL" id="WZO34518.1"/>
    </source>
</evidence>
<sequence length="923" mass="94809">MTGGLRTRRLLRVHLVSGLGATATVAAVVAVLAGLAVFAPLAVGSMLDASTRYLVSSLSGPVRDLSTSIATIPVPGAGAAPTGSLPEEYHDTWGTWDSGLRDILTQAPTSVRAVHGDADYYVRLGEPARYASATNVDFDPRFASRITVTEGRLPQATVTEQEWNVALDARMDENFRPVDGAEPLPASEIVLSAASADEVDWKIGETRISGDESGWVLPVPLTLVGTFEAVDASDPHWAREVGVLEPSIAFDPDGVPYVRTAAFAAPETFGDFALLNAGAITEAWYPLEPEKVTAAAAPQLLADLRGFLATPHRAPGFGGAGVPMSFQAGVVPTLEATIAQNRALVSALAMLVAGPIGVALAVLVLACRLMHEHRRSSLDLLAARGAAPGQLRGVLGLEGLIAGLVPAAAGAALGLALAVATLPGPAPASALLLVPAILALVPAAVGVATATLSRGRERADAPARRSRRRPVVEAGVVALAVLATALLVLRGTDATATVDPLAVAAPLLLALVACVLTLRLYPVALRSVLARERSRDGFLGVLGAARALRDPATGVAPVLALIVGVSFAVASAVVLSMVQTGAVHAARATAGADIQLSASRFDAEAVATAEAVDGVAAVARVDLLRSAQLKVEERLSRVSLYLVDRERLDEVQGDFPRIVPADVSLGDGSGVPRLLFSEEVADRIDAAELPVHIVKADAAFAGAVREAVPFTSSSSSWVLADVAYAEQISDDAPIPVRLLVRVAPGADPAAVAAELQETFGAGVRVATSADALDAVYADPAFAGLRGALVAGVLVCAVLSAVAVVVTLVLGTRPRRRILALLQTLGAPPRAARGLVAWELAPAGIAALIVGGILGMLMPVLLASVVDLRPFTRGIDPPSYAVDPLVLLSTLGGFAVVTLLVTGAALAITRRARVAAVLRTVEET</sequence>
<dbReference type="RefSeq" id="WP_349425401.1">
    <property type="nucleotide sequence ID" value="NZ_CP151632.1"/>
</dbReference>
<feature type="transmembrane region" description="Helical" evidence="7">
    <location>
        <begin position="428"/>
        <end position="450"/>
    </location>
</feature>